<evidence type="ECO:0000313" key="1">
    <source>
        <dbReference type="EMBL" id="MFD1676042.1"/>
    </source>
</evidence>
<dbReference type="Proteomes" id="UP001597079">
    <property type="component" value="Unassembled WGS sequence"/>
</dbReference>
<reference evidence="2" key="1">
    <citation type="journal article" date="2019" name="Int. J. Syst. Evol. Microbiol.">
        <title>The Global Catalogue of Microorganisms (GCM) 10K type strain sequencing project: providing services to taxonomists for standard genome sequencing and annotation.</title>
        <authorList>
            <consortium name="The Broad Institute Genomics Platform"/>
            <consortium name="The Broad Institute Genome Sequencing Center for Infectious Disease"/>
            <person name="Wu L."/>
            <person name="Ma J."/>
        </authorList>
    </citation>
    <scope>NUCLEOTIDE SEQUENCE [LARGE SCALE GENOMIC DNA]</scope>
    <source>
        <strain evidence="2">CGMCC 1.12286</strain>
    </source>
</reference>
<gene>
    <name evidence="1" type="ORF">ACFSB2_15160</name>
</gene>
<proteinExistence type="predicted"/>
<evidence type="ECO:0000313" key="2">
    <source>
        <dbReference type="Proteomes" id="UP001597079"/>
    </source>
</evidence>
<keyword evidence="2" id="KW-1185">Reference proteome</keyword>
<comment type="caution">
    <text evidence="1">The sequence shown here is derived from an EMBL/GenBank/DDBJ whole genome shotgun (WGS) entry which is preliminary data.</text>
</comment>
<organism evidence="1 2">
    <name type="scientific">Alicyclobacillus fodiniaquatilis</name>
    <dbReference type="NCBI Taxonomy" id="1661150"/>
    <lineage>
        <taxon>Bacteria</taxon>
        <taxon>Bacillati</taxon>
        <taxon>Bacillota</taxon>
        <taxon>Bacilli</taxon>
        <taxon>Bacillales</taxon>
        <taxon>Alicyclobacillaceae</taxon>
        <taxon>Alicyclobacillus</taxon>
    </lineage>
</organism>
<sequence>MKNKHRSIVNSAGRRIGYLVSDKHIICAAEDYQEVRLVVKAEPLKRPKETQLSFDFDSLNKGQEI</sequence>
<protein>
    <submittedName>
        <fullName evidence="1">Uncharacterized protein</fullName>
    </submittedName>
</protein>
<accession>A0ABW4JMJ2</accession>
<name>A0ABW4JMJ2_9BACL</name>
<dbReference type="RefSeq" id="WP_377943935.1">
    <property type="nucleotide sequence ID" value="NZ_JBHUCX010000043.1"/>
</dbReference>
<dbReference type="EMBL" id="JBHUCX010000043">
    <property type="protein sequence ID" value="MFD1676042.1"/>
    <property type="molecule type" value="Genomic_DNA"/>
</dbReference>